<dbReference type="OrthoDB" id="4382202at2"/>
<evidence type="ECO:0000256" key="2">
    <source>
        <dbReference type="SAM" id="Phobius"/>
    </source>
</evidence>
<dbReference type="HOGENOM" id="CLU_1431840_0_0_11"/>
<organism evidence="3 4">
    <name type="scientific">Nocardioides simplex</name>
    <name type="common">Arthrobacter simplex</name>
    <dbReference type="NCBI Taxonomy" id="2045"/>
    <lineage>
        <taxon>Bacteria</taxon>
        <taxon>Bacillati</taxon>
        <taxon>Actinomycetota</taxon>
        <taxon>Actinomycetes</taxon>
        <taxon>Propionibacteriales</taxon>
        <taxon>Nocardioidaceae</taxon>
        <taxon>Pimelobacter</taxon>
    </lineage>
</organism>
<keyword evidence="2" id="KW-0812">Transmembrane</keyword>
<feature type="transmembrane region" description="Helical" evidence="2">
    <location>
        <begin position="130"/>
        <end position="147"/>
    </location>
</feature>
<feature type="transmembrane region" description="Helical" evidence="2">
    <location>
        <begin position="65"/>
        <end position="87"/>
    </location>
</feature>
<proteinExistence type="predicted"/>
<dbReference type="KEGG" id="psim:KR76_13040"/>
<dbReference type="Proteomes" id="UP000030300">
    <property type="component" value="Chromosome"/>
</dbReference>
<evidence type="ECO:0000256" key="1">
    <source>
        <dbReference type="SAM" id="MobiDB-lite"/>
    </source>
</evidence>
<sequence length="189" mass="19529">MSEREHEPEARTEAGIDAVLGGRGDPASDSVLLWLAGAARPTPPARLAARVDRAVTRHADRPHRLVAVAALALAAAFVVQAGGSLMAGDWIARHVDEPFAPHALLEGALATIAAAVCAAAAAVRRAWGGVAVLTCTPLALGLGLHGVGEFSEFAAGAALHTVEGVLGLLLLGAWWWSRREGRGPARRAR</sequence>
<reference evidence="3 4" key="1">
    <citation type="journal article" date="2015" name="Genome Announc.">
        <title>Complete Genome Sequence of Steroid-Transforming Nocardioides simplex VKM Ac-2033D.</title>
        <authorList>
            <person name="Shtratnikova V.Y."/>
            <person name="Schelkunov M.I."/>
            <person name="Pekov Y.A."/>
            <person name="Fokina V.V."/>
            <person name="Logacheva M.D."/>
            <person name="Sokolov S.L."/>
            <person name="Bragin E.Y."/>
            <person name="Ashapkin V.V."/>
            <person name="Donova M.V."/>
        </authorList>
    </citation>
    <scope>NUCLEOTIDE SEQUENCE [LARGE SCALE GENOMIC DNA]</scope>
    <source>
        <strain evidence="3 4">VKM Ac-2033D</strain>
    </source>
</reference>
<feature type="compositionally biased region" description="Basic and acidic residues" evidence="1">
    <location>
        <begin position="1"/>
        <end position="14"/>
    </location>
</feature>
<gene>
    <name evidence="3" type="ORF">KR76_13040</name>
</gene>
<keyword evidence="2" id="KW-0472">Membrane</keyword>
<dbReference type="STRING" id="2045.KR76_13040"/>
<name>A0A0C5XGZ7_NOCSI</name>
<evidence type="ECO:0000313" key="3">
    <source>
        <dbReference type="EMBL" id="AJR18401.1"/>
    </source>
</evidence>
<feature type="transmembrane region" description="Helical" evidence="2">
    <location>
        <begin position="99"/>
        <end position="123"/>
    </location>
</feature>
<dbReference type="RefSeq" id="WP_052138594.1">
    <property type="nucleotide sequence ID" value="NZ_BJMC01000009.1"/>
</dbReference>
<protein>
    <submittedName>
        <fullName evidence="3">Uncharacterized protein</fullName>
    </submittedName>
</protein>
<dbReference type="GeneID" id="96612592"/>
<keyword evidence="4" id="KW-1185">Reference proteome</keyword>
<keyword evidence="2" id="KW-1133">Transmembrane helix</keyword>
<feature type="region of interest" description="Disordered" evidence="1">
    <location>
        <begin position="1"/>
        <end position="21"/>
    </location>
</feature>
<dbReference type="AlphaFoldDB" id="A0A0C5XGZ7"/>
<feature type="transmembrane region" description="Helical" evidence="2">
    <location>
        <begin position="153"/>
        <end position="177"/>
    </location>
</feature>
<dbReference type="EMBL" id="CP009896">
    <property type="protein sequence ID" value="AJR18401.1"/>
    <property type="molecule type" value="Genomic_DNA"/>
</dbReference>
<evidence type="ECO:0000313" key="4">
    <source>
        <dbReference type="Proteomes" id="UP000030300"/>
    </source>
</evidence>
<accession>A0A0C5XGZ7</accession>